<dbReference type="InterPro" id="IPR002018">
    <property type="entry name" value="CarbesteraseB"/>
</dbReference>
<feature type="domain" description="Carboxylesterase type B" evidence="4">
    <location>
        <begin position="40"/>
        <end position="484"/>
    </location>
</feature>
<evidence type="ECO:0000313" key="5">
    <source>
        <dbReference type="EMBL" id="KAF2203674.1"/>
    </source>
</evidence>
<proteinExistence type="inferred from homology"/>
<organism evidence="5 6">
    <name type="scientific">Delitschia confertaspora ATCC 74209</name>
    <dbReference type="NCBI Taxonomy" id="1513339"/>
    <lineage>
        <taxon>Eukaryota</taxon>
        <taxon>Fungi</taxon>
        <taxon>Dikarya</taxon>
        <taxon>Ascomycota</taxon>
        <taxon>Pezizomycotina</taxon>
        <taxon>Dothideomycetes</taxon>
        <taxon>Pleosporomycetidae</taxon>
        <taxon>Pleosporales</taxon>
        <taxon>Delitschiaceae</taxon>
        <taxon>Delitschia</taxon>
    </lineage>
</organism>
<dbReference type="Proteomes" id="UP000799536">
    <property type="component" value="Unassembled WGS sequence"/>
</dbReference>
<keyword evidence="6" id="KW-1185">Reference proteome</keyword>
<name>A0A9P4JUX2_9PLEO</name>
<dbReference type="Gene3D" id="3.40.50.1820">
    <property type="entry name" value="alpha/beta hydrolase"/>
    <property type="match status" value="1"/>
</dbReference>
<evidence type="ECO:0000256" key="2">
    <source>
        <dbReference type="ARBA" id="ARBA00022801"/>
    </source>
</evidence>
<dbReference type="OrthoDB" id="408631at2759"/>
<dbReference type="InterPro" id="IPR029058">
    <property type="entry name" value="AB_hydrolase_fold"/>
</dbReference>
<evidence type="ECO:0000313" key="6">
    <source>
        <dbReference type="Proteomes" id="UP000799536"/>
    </source>
</evidence>
<dbReference type="EC" id="3.1.1.-" evidence="3"/>
<dbReference type="Pfam" id="PF00135">
    <property type="entry name" value="COesterase"/>
    <property type="match status" value="1"/>
</dbReference>
<dbReference type="InterPro" id="IPR050309">
    <property type="entry name" value="Type-B_Carboxylest/Lipase"/>
</dbReference>
<dbReference type="InterPro" id="IPR019819">
    <property type="entry name" value="Carboxylesterase_B_CS"/>
</dbReference>
<sequence length="556" mass="59661">MFTKLSAILGWSIALSGAVANAADLKVDVGYAVYQGGKEASGLNVWKGIRYATAPRWKAPQIPATNRTIVSATTLGAQCPQAFPSVPNAPFLPGDEDCLFLNVFAPANTPVGTLPVLVWFHGGGYGLGAGNQDMTEIINANNNGFVAVSVQYRLGAFGWLSSAEVKNKGVVNAGLLDMIASLGWIQKYITKFGGDPRKVTITGESAGAGAIMLLSMAFGGQLGTSLFRNGISASTYLPPQYNYDAAIPTARYNDFAAKAGCVGVADVFNCLVSKDSMTLQKANNDVSISQAYGTWGFVPVTDGQVIQSLPSAQLKAKRVNGAAILVGNNANEGALFAPQEAINTVDDLKNWLKDVYPTFNDAQVQQVLDAYPSTEKPVNPNDLKFATNGLGPATAVNVSQVATGQQQRAYNIYAEATFICPGYWLNTAFPTSRSFHYQYSVPFASHGDDQTGYFGPATPNQGPLFTAAFRKIWGSFVMNSVPVSSPAFPTWEGNKMMNLNQTGGTPYEKIQFGTNVTQYMEPGLKNAFSVVDAYTWEGRRGKRCEFWRNMAVKVPM</sequence>
<keyword evidence="2 3" id="KW-0378">Hydrolase</keyword>
<evidence type="ECO:0000259" key="4">
    <source>
        <dbReference type="Pfam" id="PF00135"/>
    </source>
</evidence>
<comment type="caution">
    <text evidence="5">The sequence shown here is derived from an EMBL/GenBank/DDBJ whole genome shotgun (WGS) entry which is preliminary data.</text>
</comment>
<dbReference type="PANTHER" id="PTHR11559">
    <property type="entry name" value="CARBOXYLESTERASE"/>
    <property type="match status" value="1"/>
</dbReference>
<gene>
    <name evidence="5" type="ORF">GQ43DRAFT_389505</name>
</gene>
<keyword evidence="3" id="KW-0732">Signal</keyword>
<evidence type="ECO:0000256" key="3">
    <source>
        <dbReference type="RuleBase" id="RU361235"/>
    </source>
</evidence>
<dbReference type="InterPro" id="IPR019826">
    <property type="entry name" value="Carboxylesterase_B_AS"/>
</dbReference>
<dbReference type="GO" id="GO:0016787">
    <property type="term" value="F:hydrolase activity"/>
    <property type="evidence" value="ECO:0007669"/>
    <property type="project" value="UniProtKB-KW"/>
</dbReference>
<dbReference type="EMBL" id="ML993896">
    <property type="protein sequence ID" value="KAF2203674.1"/>
    <property type="molecule type" value="Genomic_DNA"/>
</dbReference>
<feature type="signal peptide" evidence="3">
    <location>
        <begin position="1"/>
        <end position="22"/>
    </location>
</feature>
<dbReference type="PROSITE" id="PS00941">
    <property type="entry name" value="CARBOXYLESTERASE_B_2"/>
    <property type="match status" value="1"/>
</dbReference>
<feature type="chain" id="PRO_5040537440" description="Carboxylic ester hydrolase" evidence="3">
    <location>
        <begin position="23"/>
        <end position="556"/>
    </location>
</feature>
<protein>
    <recommendedName>
        <fullName evidence="3">Carboxylic ester hydrolase</fullName>
        <ecNumber evidence="3">3.1.1.-</ecNumber>
    </recommendedName>
</protein>
<comment type="similarity">
    <text evidence="1 3">Belongs to the type-B carboxylesterase/lipase family.</text>
</comment>
<dbReference type="SUPFAM" id="SSF53474">
    <property type="entry name" value="alpha/beta-Hydrolases"/>
    <property type="match status" value="1"/>
</dbReference>
<evidence type="ECO:0000256" key="1">
    <source>
        <dbReference type="ARBA" id="ARBA00005964"/>
    </source>
</evidence>
<accession>A0A9P4JUX2</accession>
<dbReference type="AlphaFoldDB" id="A0A9P4JUX2"/>
<dbReference type="PROSITE" id="PS00122">
    <property type="entry name" value="CARBOXYLESTERASE_B_1"/>
    <property type="match status" value="1"/>
</dbReference>
<reference evidence="5" key="1">
    <citation type="journal article" date="2020" name="Stud. Mycol.">
        <title>101 Dothideomycetes genomes: a test case for predicting lifestyles and emergence of pathogens.</title>
        <authorList>
            <person name="Haridas S."/>
            <person name="Albert R."/>
            <person name="Binder M."/>
            <person name="Bloem J."/>
            <person name="Labutti K."/>
            <person name="Salamov A."/>
            <person name="Andreopoulos B."/>
            <person name="Baker S."/>
            <person name="Barry K."/>
            <person name="Bills G."/>
            <person name="Bluhm B."/>
            <person name="Cannon C."/>
            <person name="Castanera R."/>
            <person name="Culley D."/>
            <person name="Daum C."/>
            <person name="Ezra D."/>
            <person name="Gonzalez J."/>
            <person name="Henrissat B."/>
            <person name="Kuo A."/>
            <person name="Liang C."/>
            <person name="Lipzen A."/>
            <person name="Lutzoni F."/>
            <person name="Magnuson J."/>
            <person name="Mondo S."/>
            <person name="Nolan M."/>
            <person name="Ohm R."/>
            <person name="Pangilinan J."/>
            <person name="Park H.-J."/>
            <person name="Ramirez L."/>
            <person name="Alfaro M."/>
            <person name="Sun H."/>
            <person name="Tritt A."/>
            <person name="Yoshinaga Y."/>
            <person name="Zwiers L.-H."/>
            <person name="Turgeon B."/>
            <person name="Goodwin S."/>
            <person name="Spatafora J."/>
            <person name="Crous P."/>
            <person name="Grigoriev I."/>
        </authorList>
    </citation>
    <scope>NUCLEOTIDE SEQUENCE</scope>
    <source>
        <strain evidence="5">ATCC 74209</strain>
    </source>
</reference>